<dbReference type="AlphaFoldDB" id="A0A6J1CVA9"/>
<evidence type="ECO:0000313" key="3">
    <source>
        <dbReference type="RefSeq" id="XP_022145193.1"/>
    </source>
</evidence>
<accession>A0A6J1CVA9</accession>
<dbReference type="PANTHER" id="PTHR31903">
    <property type="entry name" value="F12F1.11-RELATED"/>
    <property type="match status" value="1"/>
</dbReference>
<reference evidence="3" key="1">
    <citation type="submission" date="2025-08" db="UniProtKB">
        <authorList>
            <consortium name="RefSeq"/>
        </authorList>
    </citation>
    <scope>IDENTIFICATION</scope>
    <source>
        <strain evidence="3">OHB3-1</strain>
    </source>
</reference>
<organism evidence="2 3">
    <name type="scientific">Momordica charantia</name>
    <name type="common">Bitter gourd</name>
    <name type="synonym">Balsam pear</name>
    <dbReference type="NCBI Taxonomy" id="3673"/>
    <lineage>
        <taxon>Eukaryota</taxon>
        <taxon>Viridiplantae</taxon>
        <taxon>Streptophyta</taxon>
        <taxon>Embryophyta</taxon>
        <taxon>Tracheophyta</taxon>
        <taxon>Spermatophyta</taxon>
        <taxon>Magnoliopsida</taxon>
        <taxon>eudicotyledons</taxon>
        <taxon>Gunneridae</taxon>
        <taxon>Pentapetalae</taxon>
        <taxon>rosids</taxon>
        <taxon>fabids</taxon>
        <taxon>Cucurbitales</taxon>
        <taxon>Cucurbitaceae</taxon>
        <taxon>Momordiceae</taxon>
        <taxon>Momordica</taxon>
    </lineage>
</organism>
<name>A0A6J1CVA9_MOMCH</name>
<dbReference type="OrthoDB" id="1937859at2759"/>
<dbReference type="RefSeq" id="XP_022145193.1">
    <property type="nucleotide sequence ID" value="XM_022289501.1"/>
</dbReference>
<dbReference type="KEGG" id="mcha:111014698"/>
<proteinExistence type="predicted"/>
<evidence type="ECO:0000256" key="1">
    <source>
        <dbReference type="SAM" id="MobiDB-lite"/>
    </source>
</evidence>
<dbReference type="PANTHER" id="PTHR31903:SF4">
    <property type="entry name" value="OS11G0490300 PROTEIN"/>
    <property type="match status" value="1"/>
</dbReference>
<feature type="compositionally biased region" description="Low complexity" evidence="1">
    <location>
        <begin position="183"/>
        <end position="203"/>
    </location>
</feature>
<keyword evidence="2" id="KW-1185">Reference proteome</keyword>
<evidence type="ECO:0000313" key="2">
    <source>
        <dbReference type="Proteomes" id="UP000504603"/>
    </source>
</evidence>
<dbReference type="Proteomes" id="UP000504603">
    <property type="component" value="Unplaced"/>
</dbReference>
<dbReference type="GeneID" id="111014698"/>
<protein>
    <submittedName>
        <fullName evidence="3">Uncharacterized protein LOC111014698</fullName>
    </submittedName>
</protein>
<gene>
    <name evidence="3" type="primary">LOC111014698</name>
</gene>
<feature type="region of interest" description="Disordered" evidence="1">
    <location>
        <begin position="164"/>
        <end position="206"/>
    </location>
</feature>
<feature type="region of interest" description="Disordered" evidence="1">
    <location>
        <begin position="1"/>
        <end position="20"/>
    </location>
</feature>
<sequence>MEIKRKGKVHPSPSPSSSSSVFKLLPAAILALISVLSLEEREVLAYMIARSIQSSAFASTRDSRKKSARKASINGGIATITSGNHKTPMFSCDCFYCYTAYWCRWDSSPNRDLIHHAIDAFEDHLPIAEKPKNNAARAKRRHRIRNQAIDKSVPVVQCPPLEPDQCSAVLPPSPERDDGGEGSLAAEDGESGAAEDVSTAAAADHQKGLATIVVPDVLRYFKSRFSSLWNPNTNP</sequence>